<feature type="domain" description="HAMP" evidence="3">
    <location>
        <begin position="274"/>
        <end position="326"/>
    </location>
</feature>
<dbReference type="GO" id="GO:0016020">
    <property type="term" value="C:membrane"/>
    <property type="evidence" value="ECO:0007669"/>
    <property type="project" value="InterPro"/>
</dbReference>
<dbReference type="SMART" id="SM00044">
    <property type="entry name" value="CYCc"/>
    <property type="match status" value="1"/>
</dbReference>
<dbReference type="Pfam" id="PF00211">
    <property type="entry name" value="Guanylate_cyc"/>
    <property type="match status" value="1"/>
</dbReference>
<dbReference type="InterPro" id="IPR003660">
    <property type="entry name" value="HAMP_dom"/>
</dbReference>
<feature type="transmembrane region" description="Helical" evidence="1">
    <location>
        <begin position="152"/>
        <end position="178"/>
    </location>
</feature>
<dbReference type="CDD" id="cd07302">
    <property type="entry name" value="CHD"/>
    <property type="match status" value="1"/>
</dbReference>
<gene>
    <name evidence="4" type="ORF">HY912_01360</name>
</gene>
<dbReference type="EMBL" id="JACRDE010000043">
    <property type="protein sequence ID" value="MBI5248115.1"/>
    <property type="molecule type" value="Genomic_DNA"/>
</dbReference>
<dbReference type="SUPFAM" id="SSF158472">
    <property type="entry name" value="HAMP domain-like"/>
    <property type="match status" value="1"/>
</dbReference>
<evidence type="ECO:0000259" key="2">
    <source>
        <dbReference type="PROSITE" id="PS50125"/>
    </source>
</evidence>
<keyword evidence="1" id="KW-0812">Transmembrane</keyword>
<evidence type="ECO:0000259" key="3">
    <source>
        <dbReference type="PROSITE" id="PS50885"/>
    </source>
</evidence>
<proteinExistence type="predicted"/>
<dbReference type="Proteomes" id="UP000807825">
    <property type="component" value="Unassembled WGS sequence"/>
</dbReference>
<feature type="transmembrane region" description="Helical" evidence="1">
    <location>
        <begin position="30"/>
        <end position="54"/>
    </location>
</feature>
<dbReference type="CDD" id="cd06225">
    <property type="entry name" value="HAMP"/>
    <property type="match status" value="1"/>
</dbReference>
<dbReference type="PROSITE" id="PS50125">
    <property type="entry name" value="GUANYLATE_CYCLASE_2"/>
    <property type="match status" value="1"/>
</dbReference>
<dbReference type="GO" id="GO:0035556">
    <property type="term" value="P:intracellular signal transduction"/>
    <property type="evidence" value="ECO:0007669"/>
    <property type="project" value="InterPro"/>
</dbReference>
<feature type="transmembrane region" description="Helical" evidence="1">
    <location>
        <begin position="210"/>
        <end position="230"/>
    </location>
</feature>
<dbReference type="Gene3D" id="6.10.340.10">
    <property type="match status" value="1"/>
</dbReference>
<feature type="transmembrane region" description="Helical" evidence="1">
    <location>
        <begin position="74"/>
        <end position="94"/>
    </location>
</feature>
<dbReference type="PROSITE" id="PS50885">
    <property type="entry name" value="HAMP"/>
    <property type="match status" value="1"/>
</dbReference>
<dbReference type="Gene3D" id="3.30.70.1230">
    <property type="entry name" value="Nucleotide cyclase"/>
    <property type="match status" value="1"/>
</dbReference>
<evidence type="ECO:0000313" key="5">
    <source>
        <dbReference type="Proteomes" id="UP000807825"/>
    </source>
</evidence>
<dbReference type="InterPro" id="IPR029787">
    <property type="entry name" value="Nucleotide_cyclase"/>
</dbReference>
<keyword evidence="1" id="KW-0472">Membrane</keyword>
<dbReference type="InterPro" id="IPR001054">
    <property type="entry name" value="A/G_cyclase"/>
</dbReference>
<dbReference type="Pfam" id="PF00672">
    <property type="entry name" value="HAMP"/>
    <property type="match status" value="1"/>
</dbReference>
<dbReference type="AlphaFoldDB" id="A0A9D6Z1W4"/>
<keyword evidence="1" id="KW-1133">Transmembrane helix</keyword>
<name>A0A9D6Z1W4_9BACT</name>
<dbReference type="InterPro" id="IPR050697">
    <property type="entry name" value="Adenylyl/Guanylyl_Cyclase_3/4"/>
</dbReference>
<dbReference type="PANTHER" id="PTHR43081">
    <property type="entry name" value="ADENYLATE CYCLASE, TERMINAL-DIFFERENTIATION SPECIFIC-RELATED"/>
    <property type="match status" value="1"/>
</dbReference>
<feature type="transmembrane region" description="Helical" evidence="1">
    <location>
        <begin position="115"/>
        <end position="140"/>
    </location>
</feature>
<dbReference type="SUPFAM" id="SSF55073">
    <property type="entry name" value="Nucleotide cyclase"/>
    <property type="match status" value="1"/>
</dbReference>
<dbReference type="SMART" id="SM00304">
    <property type="entry name" value="HAMP"/>
    <property type="match status" value="1"/>
</dbReference>
<accession>A0A9D6Z1W4</accession>
<evidence type="ECO:0000256" key="1">
    <source>
        <dbReference type="SAM" id="Phobius"/>
    </source>
</evidence>
<comment type="caution">
    <text evidence="4">The sequence shown here is derived from an EMBL/GenBank/DDBJ whole genome shotgun (WGS) entry which is preliminary data.</text>
</comment>
<dbReference type="GO" id="GO:0004016">
    <property type="term" value="F:adenylate cyclase activity"/>
    <property type="evidence" value="ECO:0007669"/>
    <property type="project" value="UniProtKB-ARBA"/>
</dbReference>
<feature type="transmembrane region" description="Helical" evidence="1">
    <location>
        <begin position="250"/>
        <end position="272"/>
    </location>
</feature>
<organism evidence="4 5">
    <name type="scientific">Desulfomonile tiedjei</name>
    <dbReference type="NCBI Taxonomy" id="2358"/>
    <lineage>
        <taxon>Bacteria</taxon>
        <taxon>Pseudomonadati</taxon>
        <taxon>Thermodesulfobacteriota</taxon>
        <taxon>Desulfomonilia</taxon>
        <taxon>Desulfomonilales</taxon>
        <taxon>Desulfomonilaceae</taxon>
        <taxon>Desulfomonile</taxon>
    </lineage>
</organism>
<reference evidence="4" key="1">
    <citation type="submission" date="2020-07" db="EMBL/GenBank/DDBJ databases">
        <title>Huge and variable diversity of episymbiotic CPR bacteria and DPANN archaea in groundwater ecosystems.</title>
        <authorList>
            <person name="He C.Y."/>
            <person name="Keren R."/>
            <person name="Whittaker M."/>
            <person name="Farag I.F."/>
            <person name="Doudna J."/>
            <person name="Cate J.H.D."/>
            <person name="Banfield J.F."/>
        </authorList>
    </citation>
    <scope>NUCLEOTIDE SEQUENCE</scope>
    <source>
        <strain evidence="4">NC_groundwater_1664_Pr3_B-0.1um_52_9</strain>
    </source>
</reference>
<feature type="domain" description="Guanylate cyclase" evidence="2">
    <location>
        <begin position="360"/>
        <end position="501"/>
    </location>
</feature>
<dbReference type="PANTHER" id="PTHR43081:SF1">
    <property type="entry name" value="ADENYLATE CYCLASE, TERMINAL-DIFFERENTIATION SPECIFIC"/>
    <property type="match status" value="1"/>
</dbReference>
<protein>
    <submittedName>
        <fullName evidence="4">HAMP domain-containing protein</fullName>
    </submittedName>
</protein>
<dbReference type="GO" id="GO:0009190">
    <property type="term" value="P:cyclic nucleotide biosynthetic process"/>
    <property type="evidence" value="ECO:0007669"/>
    <property type="project" value="InterPro"/>
</dbReference>
<evidence type="ECO:0000313" key="4">
    <source>
        <dbReference type="EMBL" id="MBI5248115.1"/>
    </source>
</evidence>
<sequence>MAHKPYSSDRRPEDFFGDADLKCRTRKWTLLSPLIAVAFNILGATLTFIYFAFIEGGLENSIVYEDAVEKTWFFLLRMGIICTAVTLLGIRLLSPIRRKLERESNASLESVLGDLVNLPAYMAGLSLAGWAAAAFVFGVFPEFSDKFRAGPWHIGMHSLIGIVFVGGPFTVVSVYLVLEGALSKLIQRIFPVEHLLGVPRSFRISVRLKTGLVSLLIGTIPVSVVSYITLRQICEIQAGRQDIGTFVSNMPIAIGFLLFLAVSGTMVLSFLVSRSVSLPLTKAGYAMKKISRGNLDVGIPVLSNDEIGVMLGGLNRMVEGLRERDFIRDTFGSYLNPDVVTQILQSPEGLNLGGELRQVTILVSDLRGFTSFTANMRPEVLLKLVNLYLEKMVDVIISHGGIIDEFTGDGILAFFGAPHDLPRSQVAAVKCALEMQSRMPELNRELSQLIPEIRGSDGNEIRLAMGIAVNSGKLVVGNIGCEKRKKYGAVGVAINLAFRVEKETAGGDVLVTQPVYEEVGNMVNTETISDVALKGIEGTVTLYRVLGLKD</sequence>